<dbReference type="AlphaFoldDB" id="A0A7C5PPL5"/>
<evidence type="ECO:0000259" key="1">
    <source>
        <dbReference type="Pfam" id="PF00535"/>
    </source>
</evidence>
<accession>A0A7C5PPL5</accession>
<evidence type="ECO:0000313" key="2">
    <source>
        <dbReference type="EMBL" id="HHI65134.1"/>
    </source>
</evidence>
<organism evidence="2">
    <name type="scientific">Thermodesulfobium narugense</name>
    <dbReference type="NCBI Taxonomy" id="184064"/>
    <lineage>
        <taxon>Bacteria</taxon>
        <taxon>Pseudomonadati</taxon>
        <taxon>Thermodesulfobiota</taxon>
        <taxon>Thermodesulfobiia</taxon>
        <taxon>Thermodesulfobiales</taxon>
        <taxon>Thermodesulfobiaceae</taxon>
        <taxon>Thermodesulfobium</taxon>
    </lineage>
</organism>
<dbReference type="CDD" id="cd00761">
    <property type="entry name" value="Glyco_tranf_GTA_type"/>
    <property type="match status" value="1"/>
</dbReference>
<sequence>MNIMKRLVSIIMPAYNAEKYIGNAIESVLAQTYPYFEFIIVNDGSKDKTTETVKVFKDKRIKFIDLPENRGVSEARNVALSYAKGDWIAFIDADDAWKPERLEVLLGILSKYNYGEYFIADDSIVCFDTPAGLKPFGSEFMLSYKELYNLLDSKNLSVLSPKDFINFRTPLIQPIIPSKAIKENNLKFNPLLNYAEDLEFYFQLFKIGLKLILTKEAMYFYRLTPGSLTAQKPSDSTIKALECLVNQGGFPSEETKLLKNLLEERRKENQYKMFTYAIKNKDVKNFLRLTIKDPFLVLKLLIRLPKSIKYRIIALLNGGQIK</sequence>
<reference evidence="2" key="1">
    <citation type="journal article" date="2020" name="mSystems">
        <title>Genome- and Community-Level Interaction Insights into Carbon Utilization and Element Cycling Functions of Hydrothermarchaeota in Hydrothermal Sediment.</title>
        <authorList>
            <person name="Zhou Z."/>
            <person name="Liu Y."/>
            <person name="Xu W."/>
            <person name="Pan J."/>
            <person name="Luo Z.H."/>
            <person name="Li M."/>
        </authorList>
    </citation>
    <scope>NUCLEOTIDE SEQUENCE [LARGE SCALE GENOMIC DNA]</scope>
    <source>
        <strain evidence="2">SpSt-1019</strain>
    </source>
</reference>
<dbReference type="PANTHER" id="PTHR22916:SF3">
    <property type="entry name" value="UDP-GLCNAC:BETAGAL BETA-1,3-N-ACETYLGLUCOSAMINYLTRANSFERASE-LIKE PROTEIN 1"/>
    <property type="match status" value="1"/>
</dbReference>
<dbReference type="PANTHER" id="PTHR22916">
    <property type="entry name" value="GLYCOSYLTRANSFERASE"/>
    <property type="match status" value="1"/>
</dbReference>
<dbReference type="Gene3D" id="3.90.550.10">
    <property type="entry name" value="Spore Coat Polysaccharide Biosynthesis Protein SpsA, Chain A"/>
    <property type="match status" value="1"/>
</dbReference>
<name>A0A7C5PPL5_9BACT</name>
<dbReference type="Pfam" id="PF00535">
    <property type="entry name" value="Glycos_transf_2"/>
    <property type="match status" value="1"/>
</dbReference>
<protein>
    <submittedName>
        <fullName evidence="2">Glycosyltransferase family 2 protein</fullName>
    </submittedName>
</protein>
<comment type="caution">
    <text evidence="2">The sequence shown here is derived from an EMBL/GenBank/DDBJ whole genome shotgun (WGS) entry which is preliminary data.</text>
</comment>
<dbReference type="GO" id="GO:0016758">
    <property type="term" value="F:hexosyltransferase activity"/>
    <property type="evidence" value="ECO:0007669"/>
    <property type="project" value="UniProtKB-ARBA"/>
</dbReference>
<dbReference type="SUPFAM" id="SSF53448">
    <property type="entry name" value="Nucleotide-diphospho-sugar transferases"/>
    <property type="match status" value="1"/>
</dbReference>
<dbReference type="InterPro" id="IPR001173">
    <property type="entry name" value="Glyco_trans_2-like"/>
</dbReference>
<dbReference type="InterPro" id="IPR029044">
    <property type="entry name" value="Nucleotide-diphossugar_trans"/>
</dbReference>
<keyword evidence="2" id="KW-0808">Transferase</keyword>
<gene>
    <name evidence="2" type="ORF">ENL70_01120</name>
</gene>
<feature type="domain" description="Glycosyltransferase 2-like" evidence="1">
    <location>
        <begin position="9"/>
        <end position="115"/>
    </location>
</feature>
<dbReference type="EMBL" id="DRUY01000041">
    <property type="protein sequence ID" value="HHI65134.1"/>
    <property type="molecule type" value="Genomic_DNA"/>
</dbReference>
<proteinExistence type="predicted"/>